<proteinExistence type="predicted"/>
<protein>
    <submittedName>
        <fullName evidence="1">Uncharacterized protein</fullName>
    </submittedName>
</protein>
<name>A0A848EVQ7_MEGEL</name>
<comment type="caution">
    <text evidence="1">The sequence shown here is derived from an EMBL/GenBank/DDBJ whole genome shotgun (WGS) entry which is preliminary data.</text>
</comment>
<sequence length="87" mass="9816">MTSKEKELLKSRFQQRWGQAICIQQWAKQGKNGWTQEKAKEFAGIACGYMYAIGDALEASMKQSKATDVVRGWTDEVEEKLGASLEL</sequence>
<gene>
    <name evidence="1" type="ORF">HG933_09200</name>
</gene>
<organism evidence="1 2">
    <name type="scientific">Megasphaera elsdenii</name>
    <dbReference type="NCBI Taxonomy" id="907"/>
    <lineage>
        <taxon>Bacteria</taxon>
        <taxon>Bacillati</taxon>
        <taxon>Bacillota</taxon>
        <taxon>Negativicutes</taxon>
        <taxon>Veillonellales</taxon>
        <taxon>Veillonellaceae</taxon>
        <taxon>Megasphaera</taxon>
    </lineage>
</organism>
<dbReference type="RefSeq" id="WP_169013764.1">
    <property type="nucleotide sequence ID" value="NZ_JABBJH010000012.1"/>
</dbReference>
<reference evidence="1 2" key="1">
    <citation type="submission" date="2020-04" db="EMBL/GenBank/DDBJ databases">
        <authorList>
            <person name="Hitch T.C.A."/>
            <person name="Wylensek D."/>
            <person name="Clavel T."/>
        </authorList>
    </citation>
    <scope>NUCLEOTIDE SEQUENCE [LARGE SCALE GENOMIC DNA]</scope>
    <source>
        <strain evidence="1 2">WCA-386-APC-2A</strain>
    </source>
</reference>
<accession>A0A848EVQ7</accession>
<dbReference type="AlphaFoldDB" id="A0A848EVQ7"/>
<evidence type="ECO:0000313" key="1">
    <source>
        <dbReference type="EMBL" id="NMK39540.1"/>
    </source>
</evidence>
<dbReference type="EMBL" id="JABBJH010000012">
    <property type="protein sequence ID" value="NMK39540.1"/>
    <property type="molecule type" value="Genomic_DNA"/>
</dbReference>
<dbReference type="Proteomes" id="UP000536773">
    <property type="component" value="Unassembled WGS sequence"/>
</dbReference>
<evidence type="ECO:0000313" key="2">
    <source>
        <dbReference type="Proteomes" id="UP000536773"/>
    </source>
</evidence>